<keyword evidence="2" id="KW-1185">Reference proteome</keyword>
<dbReference type="AlphaFoldDB" id="A0A291QZ02"/>
<dbReference type="KEGG" id="cbae:COR50_19120"/>
<sequence length="78" mass="9288">MACHETKYCERCHATFECKLGNILQCQCNGIRLSDEEKEYLAAHYKDCLCRDCLEAIKQEARIKSKWQSLFNLLKWRK</sequence>
<accession>A0A291QZ02</accession>
<dbReference type="InterPro" id="IPR032720">
    <property type="entry name" value="Cys_rich_CWC"/>
</dbReference>
<dbReference type="EMBL" id="CP023777">
    <property type="protein sequence ID" value="ATL49112.1"/>
    <property type="molecule type" value="Genomic_DNA"/>
</dbReference>
<evidence type="ECO:0000313" key="2">
    <source>
        <dbReference type="Proteomes" id="UP000220133"/>
    </source>
</evidence>
<dbReference type="RefSeq" id="WP_098195480.1">
    <property type="nucleotide sequence ID" value="NZ_CP023777.1"/>
</dbReference>
<protein>
    <recommendedName>
        <fullName evidence="3">Cysteine-rich CWC family protein</fullName>
    </recommendedName>
</protein>
<name>A0A291QZ02_9BACT</name>
<reference evidence="1 2" key="1">
    <citation type="submission" date="2017-10" db="EMBL/GenBank/DDBJ databases">
        <title>Paenichitinophaga pekingensis gen. nov., sp. nov., isolated from activated sludge.</title>
        <authorList>
            <person name="Jin D."/>
            <person name="Kong X."/>
            <person name="Deng Y."/>
            <person name="Bai Z."/>
        </authorList>
    </citation>
    <scope>NUCLEOTIDE SEQUENCE [LARGE SCALE GENOMIC DNA]</scope>
    <source>
        <strain evidence="1 2">13</strain>
    </source>
</reference>
<gene>
    <name evidence="1" type="ORF">COR50_19120</name>
</gene>
<dbReference type="OrthoDB" id="9800168at2"/>
<dbReference type="Proteomes" id="UP000220133">
    <property type="component" value="Chromosome"/>
</dbReference>
<evidence type="ECO:0000313" key="1">
    <source>
        <dbReference type="EMBL" id="ATL49112.1"/>
    </source>
</evidence>
<proteinExistence type="predicted"/>
<evidence type="ECO:0008006" key="3">
    <source>
        <dbReference type="Google" id="ProtNLM"/>
    </source>
</evidence>
<dbReference type="Pfam" id="PF14375">
    <property type="entry name" value="Cys_rich_CWC"/>
    <property type="match status" value="1"/>
</dbReference>
<organism evidence="1 2">
    <name type="scientific">Chitinophaga caeni</name>
    <dbReference type="NCBI Taxonomy" id="2029983"/>
    <lineage>
        <taxon>Bacteria</taxon>
        <taxon>Pseudomonadati</taxon>
        <taxon>Bacteroidota</taxon>
        <taxon>Chitinophagia</taxon>
        <taxon>Chitinophagales</taxon>
        <taxon>Chitinophagaceae</taxon>
        <taxon>Chitinophaga</taxon>
    </lineage>
</organism>